<proteinExistence type="predicted"/>
<dbReference type="EMBL" id="CP136336">
    <property type="protein sequence ID" value="WOB06689.1"/>
    <property type="molecule type" value="Genomic_DNA"/>
</dbReference>
<name>A0ABZ0CW01_9BURK</name>
<dbReference type="Proteomes" id="UP001303946">
    <property type="component" value="Chromosome"/>
</dbReference>
<sequence length="95" mass="10305">MSDLPRFQRQVQAVGQMLSSAGYDANDFEIQADRSSPLAQLFRLAGGVLVVKRRSTGESRFYATDSESAWADTLMSDLEHGALAAPTDTRPGLLS</sequence>
<accession>A0ABZ0CW01</accession>
<organism evidence="1 2">
    <name type="scientific">Piscinibacter gummiphilus</name>
    <dbReference type="NCBI Taxonomy" id="946333"/>
    <lineage>
        <taxon>Bacteria</taxon>
        <taxon>Pseudomonadati</taxon>
        <taxon>Pseudomonadota</taxon>
        <taxon>Betaproteobacteria</taxon>
        <taxon>Burkholderiales</taxon>
        <taxon>Sphaerotilaceae</taxon>
        <taxon>Piscinibacter</taxon>
    </lineage>
</organism>
<evidence type="ECO:0000313" key="2">
    <source>
        <dbReference type="Proteomes" id="UP001303946"/>
    </source>
</evidence>
<evidence type="ECO:0008006" key="3">
    <source>
        <dbReference type="Google" id="ProtNLM"/>
    </source>
</evidence>
<protein>
    <recommendedName>
        <fullName evidence="3">Transcriptional regulator</fullName>
    </recommendedName>
</protein>
<gene>
    <name evidence="1" type="ORF">RXV79_17370</name>
</gene>
<reference evidence="1 2" key="1">
    <citation type="submission" date="2023-10" db="EMBL/GenBank/DDBJ databases">
        <title>Bacteria for the degradation of biodegradable plastic PBAT(Polybutylene adipate terephthalate).</title>
        <authorList>
            <person name="Weon H.-Y."/>
            <person name="Yeon J."/>
        </authorList>
    </citation>
    <scope>NUCLEOTIDE SEQUENCE [LARGE SCALE GENOMIC DNA]</scope>
    <source>
        <strain evidence="1 2">SBD 7-3</strain>
    </source>
</reference>
<dbReference type="RefSeq" id="WP_316699276.1">
    <property type="nucleotide sequence ID" value="NZ_CP136336.1"/>
</dbReference>
<keyword evidence="2" id="KW-1185">Reference proteome</keyword>
<evidence type="ECO:0000313" key="1">
    <source>
        <dbReference type="EMBL" id="WOB06689.1"/>
    </source>
</evidence>